<dbReference type="InterPro" id="IPR027417">
    <property type="entry name" value="P-loop_NTPase"/>
</dbReference>
<keyword evidence="3" id="KW-0347">Helicase</keyword>
<dbReference type="Pfam" id="PF13604">
    <property type="entry name" value="AAA_30"/>
    <property type="match status" value="1"/>
</dbReference>
<dbReference type="InterPro" id="IPR041679">
    <property type="entry name" value="DNA2/NAM7-like_C"/>
</dbReference>
<dbReference type="KEGG" id="cci:CC1G_06944"/>
<dbReference type="GO" id="GO:0016787">
    <property type="term" value="F:hydrolase activity"/>
    <property type="evidence" value="ECO:0007669"/>
    <property type="project" value="UniProtKB-KW"/>
</dbReference>
<dbReference type="SUPFAM" id="SSF52540">
    <property type="entry name" value="P-loop containing nucleoside triphosphate hydrolases"/>
    <property type="match status" value="1"/>
</dbReference>
<dbReference type="OrthoDB" id="6513042at2759"/>
<dbReference type="InterPro" id="IPR047187">
    <property type="entry name" value="SF1_C_Upf1"/>
</dbReference>
<dbReference type="VEuPathDB" id="FungiDB:CC1G_06944"/>
<dbReference type="CDD" id="cd18808">
    <property type="entry name" value="SF1_C_Upf1"/>
    <property type="match status" value="1"/>
</dbReference>
<feature type="domain" description="DNA2/NAM7 helicase-like C-terminal" evidence="6">
    <location>
        <begin position="563"/>
        <end position="731"/>
    </location>
</feature>
<evidence type="ECO:0000256" key="5">
    <source>
        <dbReference type="SAM" id="MobiDB-lite"/>
    </source>
</evidence>
<dbReference type="eggNOG" id="KOG1802">
    <property type="taxonomic scope" value="Eukaryota"/>
</dbReference>
<evidence type="ECO:0000256" key="2">
    <source>
        <dbReference type="ARBA" id="ARBA00022801"/>
    </source>
</evidence>
<dbReference type="PANTHER" id="PTHR43788">
    <property type="entry name" value="DNA2/NAM7 HELICASE FAMILY MEMBER"/>
    <property type="match status" value="1"/>
</dbReference>
<dbReference type="HOGENOM" id="CLU_010083_0_0_1"/>
<protein>
    <recommendedName>
        <fullName evidence="6">DNA2/NAM7 helicase-like C-terminal domain-containing protein</fullName>
    </recommendedName>
</protein>
<gene>
    <name evidence="7" type="ORF">CC1G_06944</name>
</gene>
<evidence type="ECO:0000256" key="3">
    <source>
        <dbReference type="ARBA" id="ARBA00022806"/>
    </source>
</evidence>
<evidence type="ECO:0000259" key="6">
    <source>
        <dbReference type="Pfam" id="PF13087"/>
    </source>
</evidence>
<evidence type="ECO:0000313" key="8">
    <source>
        <dbReference type="Proteomes" id="UP000001861"/>
    </source>
</evidence>
<dbReference type="PANTHER" id="PTHR43788:SF8">
    <property type="entry name" value="DNA-BINDING PROTEIN SMUBP-2"/>
    <property type="match status" value="1"/>
</dbReference>
<dbReference type="STRING" id="240176.A8NZS6"/>
<evidence type="ECO:0000256" key="4">
    <source>
        <dbReference type="ARBA" id="ARBA00022840"/>
    </source>
</evidence>
<sequence length="1080" mass="122342">MSRVNLISHVHQSTLTSGIFPTKIEVQQFSRRWAGRELKQLLESLPYRKTPIVVGVSLKTNSQQDVVSLGFSINDRVVSVPLNDVAGSFGTVDGPLRDLLSGKAPFPSKLGEDYTNEFVLVSFDMARVALLIRQHTGCHTQGYDLSTILAPNALAPWSPAKVIARRVSDQIDAMRVNGYWDREEDQEAFVMRAWLSQWYDTASSTFYELECLEAMVAEIHRLDQLKPREFRNEFNSLSKRKDGKLELRNDRFKTRVRRSSRQAVVITTTSGREHTTRAVGMRGKTTTLSALNMKNLNDVQSVHVIGRQELTNSERAAEFLLLSVLQGTKSFQKSPFIRLFWFPTWKKFKPPANSVRLDQYRVESVLHSAHLNDSQRKVVETIGSDERSIIVHGPPGTGKTTTIAAISRIWDMHDCPVWIVAHSNVAVKNIANALFKRDVDFKIIVSKEFYEEWHEHLYLAIEAKLIRTDELPTDPVGLERVIGDSCVILSTLSTLSNPALDQNKMFELVPVERLIVDEASQIRVFEFLHLFEKFQKDLEKVYFFGDPCQLSPFNHEKVRTMKTVFDLAHLNTNERRWMLKTQYRMPVQLGHFISQEVYGGQLESVHDDVSSGCIKFVNAGNGRESMSGRSWMNEGEISTVVNLIKIYYNHHEFAVITPYDAQRGRIEKALTVNDLNWKDKVFNLDSFQGNERDYIIISLVRTNEVGFLSNLNRLNVLLTRCKKGMIIVTNRDFLRTSGYHTLVARLANHWARMFGESRTWVDWRDVSFGSADMPGVLGPNRGRSSFQFGSIVFSTQSNSGSARVPARYQGASGGFDTSKLWANKAKFAEQQSTSYFQTDEELWSHSNSWNWPETSSHSPPSTSIETPPRTPSPTQWPSLSHMPSLPKKKGWDIQQNPTSQKYSLVNRGKTQPQAYSTQSRLYQQPGSYGYQNTSFNGYGYTANVRAPTSTWTSQQSRRQSTPTTTITFVNNQGSSATSARNVYPGTATSLQSTTASKLNARAAPFTSRYTTPTLAPRPTAHSQMYQREAQALDEAGWTRVERRKGFGRKTVAAAAKAAAPVAPQQPSKRYMNNRYYWAGR</sequence>
<name>A8NZS6_COPC7</name>
<dbReference type="GeneID" id="6014300"/>
<evidence type="ECO:0000256" key="1">
    <source>
        <dbReference type="ARBA" id="ARBA00022741"/>
    </source>
</evidence>
<organism evidence="7 8">
    <name type="scientific">Coprinopsis cinerea (strain Okayama-7 / 130 / ATCC MYA-4618 / FGSC 9003)</name>
    <name type="common">Inky cap fungus</name>
    <name type="synonym">Hormographiella aspergillata</name>
    <dbReference type="NCBI Taxonomy" id="240176"/>
    <lineage>
        <taxon>Eukaryota</taxon>
        <taxon>Fungi</taxon>
        <taxon>Dikarya</taxon>
        <taxon>Basidiomycota</taxon>
        <taxon>Agaricomycotina</taxon>
        <taxon>Agaricomycetes</taxon>
        <taxon>Agaricomycetidae</taxon>
        <taxon>Agaricales</taxon>
        <taxon>Agaricineae</taxon>
        <taxon>Psathyrellaceae</taxon>
        <taxon>Coprinopsis</taxon>
    </lineage>
</organism>
<keyword evidence="4" id="KW-0067">ATP-binding</keyword>
<dbReference type="CDD" id="cd17934">
    <property type="entry name" value="DEXXQc_Upf1-like"/>
    <property type="match status" value="1"/>
</dbReference>
<accession>A8NZS6</accession>
<dbReference type="EMBL" id="AACS02000006">
    <property type="protein sequence ID" value="EAU84082.2"/>
    <property type="molecule type" value="Genomic_DNA"/>
</dbReference>
<dbReference type="GO" id="GO:0043139">
    <property type="term" value="F:5'-3' DNA helicase activity"/>
    <property type="evidence" value="ECO:0007669"/>
    <property type="project" value="TreeGrafter"/>
</dbReference>
<keyword evidence="2" id="KW-0378">Hydrolase</keyword>
<keyword evidence="8" id="KW-1185">Reference proteome</keyword>
<dbReference type="GO" id="GO:0005524">
    <property type="term" value="F:ATP binding"/>
    <property type="evidence" value="ECO:0007669"/>
    <property type="project" value="UniProtKB-KW"/>
</dbReference>
<feature type="compositionally biased region" description="Low complexity" evidence="5">
    <location>
        <begin position="852"/>
        <end position="867"/>
    </location>
</feature>
<comment type="caution">
    <text evidence="7">The sequence shown here is derived from an EMBL/GenBank/DDBJ whole genome shotgun (WGS) entry which is preliminary data.</text>
</comment>
<reference evidence="7 8" key="1">
    <citation type="journal article" date="2010" name="Proc. Natl. Acad. Sci. U.S.A.">
        <title>Insights into evolution of multicellular fungi from the assembled chromosomes of the mushroom Coprinopsis cinerea (Coprinus cinereus).</title>
        <authorList>
            <person name="Stajich J.E."/>
            <person name="Wilke S.K."/>
            <person name="Ahren D."/>
            <person name="Au C.H."/>
            <person name="Birren B.W."/>
            <person name="Borodovsky M."/>
            <person name="Burns C."/>
            <person name="Canback B."/>
            <person name="Casselton L.A."/>
            <person name="Cheng C.K."/>
            <person name="Deng J."/>
            <person name="Dietrich F.S."/>
            <person name="Fargo D.C."/>
            <person name="Farman M.L."/>
            <person name="Gathman A.C."/>
            <person name="Goldberg J."/>
            <person name="Guigo R."/>
            <person name="Hoegger P.J."/>
            <person name="Hooker J.B."/>
            <person name="Huggins A."/>
            <person name="James T.Y."/>
            <person name="Kamada T."/>
            <person name="Kilaru S."/>
            <person name="Kodira C."/>
            <person name="Kues U."/>
            <person name="Kupfer D."/>
            <person name="Kwan H.S."/>
            <person name="Lomsadze A."/>
            <person name="Li W."/>
            <person name="Lilly W.W."/>
            <person name="Ma L.J."/>
            <person name="Mackey A.J."/>
            <person name="Manning G."/>
            <person name="Martin F."/>
            <person name="Muraguchi H."/>
            <person name="Natvig D.O."/>
            <person name="Palmerini H."/>
            <person name="Ramesh M.A."/>
            <person name="Rehmeyer C.J."/>
            <person name="Roe B.A."/>
            <person name="Shenoy N."/>
            <person name="Stanke M."/>
            <person name="Ter-Hovhannisyan V."/>
            <person name="Tunlid A."/>
            <person name="Velagapudi R."/>
            <person name="Vision T.J."/>
            <person name="Zeng Q."/>
            <person name="Zolan M.E."/>
            <person name="Pukkila P.J."/>
        </authorList>
    </citation>
    <scope>NUCLEOTIDE SEQUENCE [LARGE SCALE GENOMIC DNA]</scope>
    <source>
        <strain evidence="8">Okayama-7 / 130 / ATCC MYA-4618 / FGSC 9003</strain>
    </source>
</reference>
<dbReference type="AlphaFoldDB" id="A8NZS6"/>
<feature type="region of interest" description="Disordered" evidence="5">
    <location>
        <begin position="849"/>
        <end position="894"/>
    </location>
</feature>
<dbReference type="Pfam" id="PF13087">
    <property type="entry name" value="AAA_12"/>
    <property type="match status" value="1"/>
</dbReference>
<dbReference type="Proteomes" id="UP000001861">
    <property type="component" value="Unassembled WGS sequence"/>
</dbReference>
<dbReference type="InterPro" id="IPR050534">
    <property type="entry name" value="Coronavir_polyprotein_1ab"/>
</dbReference>
<proteinExistence type="predicted"/>
<keyword evidence="1" id="KW-0547">Nucleotide-binding</keyword>
<evidence type="ECO:0000313" key="7">
    <source>
        <dbReference type="EMBL" id="EAU84082.2"/>
    </source>
</evidence>
<dbReference type="RefSeq" id="XP_001837738.2">
    <property type="nucleotide sequence ID" value="XM_001837686.2"/>
</dbReference>
<dbReference type="InParanoid" id="A8NZS6"/>
<dbReference type="Gene3D" id="3.40.50.300">
    <property type="entry name" value="P-loop containing nucleotide triphosphate hydrolases"/>
    <property type="match status" value="2"/>
</dbReference>
<dbReference type="OMA" id="YNVDSYQ"/>